<protein>
    <recommendedName>
        <fullName evidence="1">Anti-bacteriophage protein A/HamA C-terminal domain-containing protein</fullName>
    </recommendedName>
</protein>
<dbReference type="EMBL" id="AP017649">
    <property type="protein sequence ID" value="BAZ97263.1"/>
    <property type="molecule type" value="Genomic_DNA"/>
</dbReference>
<dbReference type="Pfam" id="PF08878">
    <property type="entry name" value="HamA"/>
    <property type="match status" value="1"/>
</dbReference>
<evidence type="ECO:0000313" key="2">
    <source>
        <dbReference type="EMBL" id="BAZ97263.1"/>
    </source>
</evidence>
<evidence type="ECO:0000313" key="3">
    <source>
        <dbReference type="Proteomes" id="UP000218257"/>
    </source>
</evidence>
<reference evidence="2 3" key="1">
    <citation type="journal article" date="2017" name="Sci. Rep.">
        <title>Isolation and genomic characterization of a Dehalococcoides strain suggests genomic rearrangement during culture.</title>
        <authorList>
            <person name="Yohda M."/>
            <person name="Ikegami K."/>
            <person name="Aita Y."/>
            <person name="Kitajima M."/>
            <person name="Takechi A."/>
            <person name="Iwamoto M."/>
            <person name="Fukuda T."/>
            <person name="Tamura N."/>
            <person name="Shibasaki J."/>
            <person name="Koike S."/>
            <person name="Komatsu D."/>
            <person name="Miyagi S."/>
            <person name="Nishimura M."/>
            <person name="Uchino Y."/>
            <person name="Shiroma A."/>
            <person name="Shimoji M."/>
            <person name="Tamotsu H."/>
            <person name="Ashimine N."/>
            <person name="Shinzato M."/>
            <person name="Ohki S."/>
            <person name="Nakano K."/>
            <person name="Teruya K."/>
            <person name="Satou K."/>
            <person name="Hirano T."/>
            <person name="Yagi O."/>
        </authorList>
    </citation>
    <scope>NUCLEOTIDE SEQUENCE [LARGE SCALE GENOMIC DNA]</scope>
    <source>
        <strain evidence="2 3">UCH-ATV1</strain>
    </source>
</reference>
<dbReference type="AlphaFoldDB" id="A0AB33HPP2"/>
<organism evidence="2 3">
    <name type="scientific">Dehalococcoides mccartyi</name>
    <dbReference type="NCBI Taxonomy" id="61435"/>
    <lineage>
        <taxon>Bacteria</taxon>
        <taxon>Bacillati</taxon>
        <taxon>Chloroflexota</taxon>
        <taxon>Dehalococcoidia</taxon>
        <taxon>Dehalococcoidales</taxon>
        <taxon>Dehalococcoidaceae</taxon>
        <taxon>Dehalococcoides</taxon>
    </lineage>
</organism>
<sequence length="309" mass="34626">MSETLTKTLQHGDFASVFQEIEQPEKVDWMTDGQLRLFHLSISDNEISTEDLKAYVYRIIGDYVFSRARIENFNLTGDTQAIVAQAMRVLRKNGGPDAKGTGAELGEILDYTFLEERLGAPKIMSRVELATDAKKYASACDGIHLLTSSTSGKPYHQIVFGASNIMGDIGYAIEGAFDCILRMEECKNSELRMVRDVSLEVMCDAEDIQLARDILIPSREKKAVCNTSYGVFLGYSLGLGKDYPLTEYEALAEAKIRDDIKTEIPHILQKIKDNNLGMHSFYFYVLPFNDAEDEKKSIMEAVLKGDVDL</sequence>
<dbReference type="Proteomes" id="UP000218257">
    <property type="component" value="Chromosome"/>
</dbReference>
<name>A0AB33HPP2_9CHLR</name>
<evidence type="ECO:0000259" key="1">
    <source>
        <dbReference type="Pfam" id="PF08878"/>
    </source>
</evidence>
<gene>
    <name evidence="2" type="ORF">DEHALATV1_0635</name>
</gene>
<proteinExistence type="predicted"/>
<dbReference type="RefSeq" id="WP_172842985.1">
    <property type="nucleotide sequence ID" value="NZ_AP017649.1"/>
</dbReference>
<dbReference type="InterPro" id="IPR014976">
    <property type="entry name" value="AbpA_HamA_C"/>
</dbReference>
<accession>A0AB33HPP2</accession>
<feature type="domain" description="Anti-bacteriophage protein A/HamA C-terminal" evidence="1">
    <location>
        <begin position="25"/>
        <end position="301"/>
    </location>
</feature>